<dbReference type="PANTHER" id="PTHR30346:SF17">
    <property type="entry name" value="LYSR FAMILY TRANSCRIPTIONAL REGULATOR"/>
    <property type="match status" value="1"/>
</dbReference>
<dbReference type="InterPro" id="IPR036390">
    <property type="entry name" value="WH_DNA-bd_sf"/>
</dbReference>
<comment type="similarity">
    <text evidence="1">Belongs to the LysR transcriptional regulatory family.</text>
</comment>
<dbReference type="EMBL" id="QFAY01000015">
    <property type="protein sequence ID" value="MBP2621295.1"/>
    <property type="molecule type" value="Genomic_DNA"/>
</dbReference>
<evidence type="ECO:0000313" key="7">
    <source>
        <dbReference type="Proteomes" id="UP001519349"/>
    </source>
</evidence>
<name>A0ABS5AXK1_9STRE</name>
<comment type="caution">
    <text evidence="6">The sequence shown here is derived from an EMBL/GenBank/DDBJ whole genome shotgun (WGS) entry which is preliminary data.</text>
</comment>
<dbReference type="InterPro" id="IPR036388">
    <property type="entry name" value="WH-like_DNA-bd_sf"/>
</dbReference>
<proteinExistence type="inferred from homology"/>
<dbReference type="PROSITE" id="PS50931">
    <property type="entry name" value="HTH_LYSR"/>
    <property type="match status" value="1"/>
</dbReference>
<dbReference type="Gene3D" id="1.10.10.10">
    <property type="entry name" value="Winged helix-like DNA-binding domain superfamily/Winged helix DNA-binding domain"/>
    <property type="match status" value="1"/>
</dbReference>
<dbReference type="Pfam" id="PF00126">
    <property type="entry name" value="HTH_1"/>
    <property type="match status" value="1"/>
</dbReference>
<evidence type="ECO:0000256" key="1">
    <source>
        <dbReference type="ARBA" id="ARBA00009437"/>
    </source>
</evidence>
<dbReference type="Pfam" id="PF03466">
    <property type="entry name" value="LysR_substrate"/>
    <property type="match status" value="1"/>
</dbReference>
<evidence type="ECO:0000259" key="5">
    <source>
        <dbReference type="PROSITE" id="PS50931"/>
    </source>
</evidence>
<keyword evidence="4" id="KW-0804">Transcription</keyword>
<dbReference type="Gene3D" id="3.40.190.290">
    <property type="match status" value="1"/>
</dbReference>
<keyword evidence="7" id="KW-1185">Reference proteome</keyword>
<dbReference type="PANTHER" id="PTHR30346">
    <property type="entry name" value="TRANSCRIPTIONAL DUAL REGULATOR HCAR-RELATED"/>
    <property type="match status" value="1"/>
</dbReference>
<dbReference type="Proteomes" id="UP001519349">
    <property type="component" value="Unassembled WGS sequence"/>
</dbReference>
<dbReference type="SUPFAM" id="SSF46785">
    <property type="entry name" value="Winged helix' DNA-binding domain"/>
    <property type="match status" value="1"/>
</dbReference>
<dbReference type="InterPro" id="IPR000847">
    <property type="entry name" value="LysR_HTH_N"/>
</dbReference>
<evidence type="ECO:0000256" key="4">
    <source>
        <dbReference type="ARBA" id="ARBA00023163"/>
    </source>
</evidence>
<organism evidence="6 7">
    <name type="scientific">Streptococcus panodentis</name>
    <dbReference type="NCBI Taxonomy" id="1581472"/>
    <lineage>
        <taxon>Bacteria</taxon>
        <taxon>Bacillati</taxon>
        <taxon>Bacillota</taxon>
        <taxon>Bacilli</taxon>
        <taxon>Lactobacillales</taxon>
        <taxon>Streptococcaceae</taxon>
        <taxon>Streptococcus</taxon>
    </lineage>
</organism>
<feature type="domain" description="HTH lysR-type" evidence="5">
    <location>
        <begin position="1"/>
        <end position="58"/>
    </location>
</feature>
<protein>
    <submittedName>
        <fullName evidence="6">LysR family transcriptional regulator</fullName>
    </submittedName>
</protein>
<gene>
    <name evidence="6" type="ORF">DHL47_08195</name>
</gene>
<dbReference type="RefSeq" id="WP_128837043.1">
    <property type="nucleotide sequence ID" value="NZ_QFAY01000015.1"/>
</dbReference>
<keyword evidence="3" id="KW-0238">DNA-binding</keyword>
<dbReference type="InterPro" id="IPR005119">
    <property type="entry name" value="LysR_subst-bd"/>
</dbReference>
<evidence type="ECO:0000256" key="3">
    <source>
        <dbReference type="ARBA" id="ARBA00023125"/>
    </source>
</evidence>
<dbReference type="SUPFAM" id="SSF53850">
    <property type="entry name" value="Periplasmic binding protein-like II"/>
    <property type="match status" value="1"/>
</dbReference>
<sequence length="294" mass="33576">MNIRDLDYFYQLSVLKSFTETAQHFQVSQPTITYAVKRLEKEFRCLLVEKTSANRVAHLTVQGRILANLAQDMLLRVEKADKAIQRANQQESRLGFPPIISEDVFSRLDAPEEELALLKSVTLVRGGSKELLDALLAGDLDMSLLGSLEPLSYPELVSRELYRREFYLVMSAEHPLAESRELSFEAVLQEKFILLDEHNVHLAAFHHLNSRCQHAAEIALKLDDLMFIGQMLRKNMGISLLTDTMMTNEFADLVKIPLAAADKIYFHVSYAYPQKHVLSEQLEPFVKALEQIEQ</sequence>
<evidence type="ECO:0000256" key="2">
    <source>
        <dbReference type="ARBA" id="ARBA00023015"/>
    </source>
</evidence>
<keyword evidence="2" id="KW-0805">Transcription regulation</keyword>
<reference evidence="6 7" key="1">
    <citation type="submission" date="2018-05" db="EMBL/GenBank/DDBJ databases">
        <title>Draft genome sequence of Streptococcus panodentis CCUG 70867T.</title>
        <authorList>
            <person name="Salva-Serra F."/>
            <person name="Mendez V."/>
            <person name="Jaen-Luchoro D."/>
            <person name="Gonzales-Siles L."/>
            <person name="Karlsson R."/>
            <person name="Engstrom-Jakobsson H."/>
            <person name="Busquets A."/>
            <person name="Gomila M."/>
            <person name="Pineiro-Iglesias B."/>
            <person name="Bennasar-Figueras A."/>
            <person name="Seeger M."/>
            <person name="Moore E."/>
        </authorList>
    </citation>
    <scope>NUCLEOTIDE SEQUENCE [LARGE SCALE GENOMIC DNA]</scope>
    <source>
        <strain evidence="6 7">CCUG 70867</strain>
    </source>
</reference>
<evidence type="ECO:0000313" key="6">
    <source>
        <dbReference type="EMBL" id="MBP2621295.1"/>
    </source>
</evidence>
<accession>A0ABS5AXK1</accession>